<evidence type="ECO:0000256" key="2">
    <source>
        <dbReference type="ARBA" id="ARBA00022723"/>
    </source>
</evidence>
<comment type="similarity">
    <text evidence="1">Belongs to the Gfa family.</text>
</comment>
<keyword evidence="2" id="KW-0479">Metal-binding</keyword>
<dbReference type="GO" id="GO:0016846">
    <property type="term" value="F:carbon-sulfur lyase activity"/>
    <property type="evidence" value="ECO:0007669"/>
    <property type="project" value="InterPro"/>
</dbReference>
<dbReference type="PROSITE" id="PS51891">
    <property type="entry name" value="CENP_V_GFA"/>
    <property type="match status" value="1"/>
</dbReference>
<dbReference type="OrthoDB" id="2993351at2759"/>
<comment type="caution">
    <text evidence="5">The sequence shown here is derived from an EMBL/GenBank/DDBJ whole genome shotgun (WGS) entry which is preliminary data.</text>
</comment>
<accession>A0A3R7IDG9</accession>
<keyword evidence="3" id="KW-0862">Zinc</keyword>
<evidence type="ECO:0000313" key="5">
    <source>
        <dbReference type="EMBL" id="RLL95910.1"/>
    </source>
</evidence>
<dbReference type="SUPFAM" id="SSF51316">
    <property type="entry name" value="Mss4-like"/>
    <property type="match status" value="1"/>
</dbReference>
<dbReference type="InterPro" id="IPR052355">
    <property type="entry name" value="CENP-V-like"/>
</dbReference>
<sequence length="140" mass="16393">MEDKSLKSTCHCGAITVIVPHLPEEINECQCTICRRYAAAWAYYKVNEIKFDMKEGAKLSQYVWGDREISFNFCENCGCVCYWWPFEEKKPDGGAADFGVNTRNMDPMEILHVNRKIERAWLFRPLNDKTRAHEQDQAKY</sequence>
<dbReference type="Gene3D" id="2.170.150.70">
    <property type="match status" value="1"/>
</dbReference>
<dbReference type="PANTHER" id="PTHR28620">
    <property type="entry name" value="CENTROMERE PROTEIN V"/>
    <property type="match status" value="1"/>
</dbReference>
<keyword evidence="6" id="KW-1185">Reference proteome</keyword>
<dbReference type="GO" id="GO:0046872">
    <property type="term" value="F:metal ion binding"/>
    <property type="evidence" value="ECO:0007669"/>
    <property type="project" value="UniProtKB-KW"/>
</dbReference>
<feature type="domain" description="CENP-V/GFA" evidence="4">
    <location>
        <begin position="6"/>
        <end position="140"/>
    </location>
</feature>
<evidence type="ECO:0000259" key="4">
    <source>
        <dbReference type="PROSITE" id="PS51891"/>
    </source>
</evidence>
<organism evidence="5 6">
    <name type="scientific">Aspergillus turcosus</name>
    <dbReference type="NCBI Taxonomy" id="1245748"/>
    <lineage>
        <taxon>Eukaryota</taxon>
        <taxon>Fungi</taxon>
        <taxon>Dikarya</taxon>
        <taxon>Ascomycota</taxon>
        <taxon>Pezizomycotina</taxon>
        <taxon>Eurotiomycetes</taxon>
        <taxon>Eurotiomycetidae</taxon>
        <taxon>Eurotiales</taxon>
        <taxon>Aspergillaceae</taxon>
        <taxon>Aspergillus</taxon>
        <taxon>Aspergillus subgen. Fumigati</taxon>
    </lineage>
</organism>
<dbReference type="EMBL" id="NIDN02000132">
    <property type="protein sequence ID" value="RLL95910.1"/>
    <property type="molecule type" value="Genomic_DNA"/>
</dbReference>
<dbReference type="InterPro" id="IPR011057">
    <property type="entry name" value="Mss4-like_sf"/>
</dbReference>
<name>A0A3R7IDG9_9EURO</name>
<proteinExistence type="inferred from homology"/>
<dbReference type="InterPro" id="IPR006913">
    <property type="entry name" value="CENP-V/GFA"/>
</dbReference>
<reference evidence="5 6" key="1">
    <citation type="submission" date="2018-08" db="EMBL/GenBank/DDBJ databases">
        <title>Draft genome sequences of two Aspergillus turcosus clinical strains isolated from bronchoalveolar lavage fluid: one azole-susceptible and the other azole-resistant.</title>
        <authorList>
            <person name="Parent-Michaud M."/>
            <person name="Dufresne P.J."/>
            <person name="Fournier E."/>
            <person name="Martineau C."/>
            <person name="Moreira S."/>
            <person name="Perkins V."/>
            <person name="De Repentigny L."/>
            <person name="Dufresne S.F."/>
        </authorList>
    </citation>
    <scope>NUCLEOTIDE SEQUENCE [LARGE SCALE GENOMIC DNA]</scope>
    <source>
        <strain evidence="5">HMR AF 1038</strain>
    </source>
</reference>
<gene>
    <name evidence="5" type="ORF">CFD26_103338</name>
</gene>
<dbReference type="Pfam" id="PF04828">
    <property type="entry name" value="GFA"/>
    <property type="match status" value="1"/>
</dbReference>
<dbReference type="Proteomes" id="UP000215289">
    <property type="component" value="Unassembled WGS sequence"/>
</dbReference>
<dbReference type="AlphaFoldDB" id="A0A3R7IDG9"/>
<evidence type="ECO:0000256" key="1">
    <source>
        <dbReference type="ARBA" id="ARBA00005495"/>
    </source>
</evidence>
<protein>
    <recommendedName>
        <fullName evidence="4">CENP-V/GFA domain-containing protein</fullName>
    </recommendedName>
</protein>
<dbReference type="PANTHER" id="PTHR28620:SF1">
    <property type="entry name" value="CENP-V_GFA DOMAIN-CONTAINING PROTEIN"/>
    <property type="match status" value="1"/>
</dbReference>
<evidence type="ECO:0000313" key="6">
    <source>
        <dbReference type="Proteomes" id="UP000215289"/>
    </source>
</evidence>
<evidence type="ECO:0000256" key="3">
    <source>
        <dbReference type="ARBA" id="ARBA00022833"/>
    </source>
</evidence>